<keyword evidence="1" id="KW-0812">Transmembrane</keyword>
<protein>
    <submittedName>
        <fullName evidence="2">Uncharacterized protein</fullName>
    </submittedName>
</protein>
<reference evidence="2" key="1">
    <citation type="submission" date="2020-07" db="EMBL/GenBank/DDBJ databases">
        <authorList>
            <person name="Nazaruddin N."/>
        </authorList>
    </citation>
    <scope>NUCLEOTIDE SEQUENCE</scope>
</reference>
<feature type="transmembrane region" description="Helical" evidence="1">
    <location>
        <begin position="42"/>
        <end position="63"/>
    </location>
</feature>
<evidence type="ECO:0000313" key="3">
    <source>
        <dbReference type="Proteomes" id="UP000752696"/>
    </source>
</evidence>
<keyword evidence="1" id="KW-0472">Membrane</keyword>
<keyword evidence="3" id="KW-1185">Reference proteome</keyword>
<keyword evidence="1" id="KW-1133">Transmembrane helix</keyword>
<proteinExistence type="predicted"/>
<evidence type="ECO:0000256" key="1">
    <source>
        <dbReference type="SAM" id="Phobius"/>
    </source>
</evidence>
<name>A0A6V7GXH9_9HYME</name>
<organism evidence="2 3">
    <name type="scientific">Heterotrigona itama</name>
    <dbReference type="NCBI Taxonomy" id="395501"/>
    <lineage>
        <taxon>Eukaryota</taxon>
        <taxon>Metazoa</taxon>
        <taxon>Ecdysozoa</taxon>
        <taxon>Arthropoda</taxon>
        <taxon>Hexapoda</taxon>
        <taxon>Insecta</taxon>
        <taxon>Pterygota</taxon>
        <taxon>Neoptera</taxon>
        <taxon>Endopterygota</taxon>
        <taxon>Hymenoptera</taxon>
        <taxon>Apocrita</taxon>
        <taxon>Aculeata</taxon>
        <taxon>Apoidea</taxon>
        <taxon>Anthophila</taxon>
        <taxon>Apidae</taxon>
        <taxon>Heterotrigona</taxon>
    </lineage>
</organism>
<comment type="caution">
    <text evidence="2">The sequence shown here is derived from an EMBL/GenBank/DDBJ whole genome shotgun (WGS) entry which is preliminary data.</text>
</comment>
<gene>
    <name evidence="2" type="ORF">MHI_LOCUS155581</name>
</gene>
<evidence type="ECO:0000313" key="2">
    <source>
        <dbReference type="EMBL" id="CAD1469823.1"/>
    </source>
</evidence>
<accession>A0A6V7GXH9</accession>
<sequence length="95" mass="10925">ATSGSRRRKKRQGNFLWDGSCPHRHVDNREIGLLRFRTKDRFSYRFVSLFSICICWIITVSFGNQLNCLTVCSTGDVHAPRYCLQGSADGVKEQR</sequence>
<dbReference type="EMBL" id="CAJDYZ010003003">
    <property type="protein sequence ID" value="CAD1469823.1"/>
    <property type="molecule type" value="Genomic_DNA"/>
</dbReference>
<feature type="non-terminal residue" evidence="2">
    <location>
        <position position="1"/>
    </location>
</feature>
<dbReference type="Proteomes" id="UP000752696">
    <property type="component" value="Unassembled WGS sequence"/>
</dbReference>
<dbReference type="AlphaFoldDB" id="A0A6V7GXH9"/>